<evidence type="ECO:0000256" key="6">
    <source>
        <dbReference type="ARBA" id="ARBA00023018"/>
    </source>
</evidence>
<feature type="binding site" evidence="15">
    <location>
        <position position="500"/>
    </location>
    <ligand>
        <name>L-glutamate</name>
        <dbReference type="ChEBI" id="CHEBI:29985"/>
    </ligand>
</feature>
<keyword evidence="2" id="KW-0813">Transport</keyword>
<sequence length="900" mass="101787">MLFIFFLFGCTLAYYSPSKICLGGLFEDTEIEKEKVFRYSVERLNEHNVAAELPMNVYTSAVKTVPRYDSFKVSKAVCELLSEGVAGVFGPQSVDTTDHVQSVCDTKEIPHVEQRWDIRQRRGSCLVNLYPHPSSIAKALADLVTAFKWGSFTVIFDQSEGLVKLKDLLSYYDHRGFPVTVRQLEKGNNYRETLKRIKNVNEKNIVLDCAADKLPDVLLQAMQVGLLGSDYNYIITDMDMHTINLEPFVYGGTNITGIRMVDPSDPIVREATAYFRIKEAEEKDSLIHFTEPTMKLETALIADSVALFARGLQHLSLSKDIQMKHLDCQDTISWEHGYSLINYMKMSEFQGITGLVKFDNEGFRTDFHLDILDLKPEGLRKTGTWNITDGVNFTQLENNDSGMDDLKRELRNMSFIVMISLTHPYGMLKETSDKKIGNDRFEGMGIDVIQELAALHGFNYTFRVQADGSSGNPDKVTGEWTGMIGEVLSGRADLAISDITITREREKDADFTLPFLDLGISILYKKPMKMPPNLYSFLLPFSSHVWYATVAAYLGVSLLLFVIARITPREWVNPYPCIEEPKLLENQFSLNNALWFTLGSIMQQGSEIAPIAVSTRMVAGIWWFFTLIMVSSYTANLAAFLTIENTIPKFRTVGDLANQKPVKIRYGARDGGSTANFFRDSNDTTYSKMWQYMKENPDVMVATNEEGVARVMSNTEDYAFLMESTSISYEVQRNCELTQVGGLLDNKGYGIAMRKDSWYRSVLSSSIVQLQETGKLRLLYDKWWKEKRGGGSCNDDEPGGDAAELDLNNVGGVFLVVLVGASCACFIAVIELIWEIYKKKDKVSFWNELVEEVKFITSCQGSMKPMRRGNRTEETTSTDNPDLYGSHYNKYHVDVKHPLD</sequence>
<evidence type="ECO:0000256" key="15">
    <source>
        <dbReference type="PIRSR" id="PIRSR601508-1"/>
    </source>
</evidence>
<evidence type="ECO:0000256" key="19">
    <source>
        <dbReference type="SAM" id="Phobius"/>
    </source>
</evidence>
<evidence type="ECO:0008006" key="23">
    <source>
        <dbReference type="Google" id="ProtNLM"/>
    </source>
</evidence>
<dbReference type="SMART" id="SM00079">
    <property type="entry name" value="PBPe"/>
    <property type="match status" value="1"/>
</dbReference>
<dbReference type="FunFam" id="3.40.190.10:FF:000178">
    <property type="entry name" value="Glutamate receptor subunit"/>
    <property type="match status" value="1"/>
</dbReference>
<evidence type="ECO:0000259" key="21">
    <source>
        <dbReference type="SMART" id="SM00918"/>
    </source>
</evidence>
<dbReference type="GO" id="GO:0038023">
    <property type="term" value="F:signaling receptor activity"/>
    <property type="evidence" value="ECO:0007669"/>
    <property type="project" value="InterPro"/>
</dbReference>
<feature type="transmembrane region" description="Helical" evidence="19">
    <location>
        <begin position="621"/>
        <end position="643"/>
    </location>
</feature>
<evidence type="ECO:0000256" key="14">
    <source>
        <dbReference type="ARBA" id="ARBA00034104"/>
    </source>
</evidence>
<feature type="region of interest" description="Disordered" evidence="18">
    <location>
        <begin position="864"/>
        <end position="887"/>
    </location>
</feature>
<dbReference type="InterPro" id="IPR019594">
    <property type="entry name" value="Glu/Gly-bd"/>
</dbReference>
<keyword evidence="9" id="KW-0675">Receptor</keyword>
<keyword evidence="11" id="KW-0628">Postsynaptic cell membrane</keyword>
<evidence type="ECO:0000313" key="22">
    <source>
        <dbReference type="EMBL" id="JAS38877.1"/>
    </source>
</evidence>
<dbReference type="InterPro" id="IPR001320">
    <property type="entry name" value="Iontro_rcpt_C"/>
</dbReference>
<evidence type="ECO:0000256" key="16">
    <source>
        <dbReference type="PIRSR" id="PIRSR601508-2"/>
    </source>
</evidence>
<feature type="transmembrane region" description="Helical" evidence="19">
    <location>
        <begin position="813"/>
        <end position="834"/>
    </location>
</feature>
<comment type="similarity">
    <text evidence="1">Belongs to the glutamate-gated ion channel (TC 1.A.10.1) family.</text>
</comment>
<evidence type="ECO:0000256" key="5">
    <source>
        <dbReference type="ARBA" id="ARBA00022989"/>
    </source>
</evidence>
<evidence type="ECO:0000256" key="13">
    <source>
        <dbReference type="ARBA" id="ARBA00023303"/>
    </source>
</evidence>
<dbReference type="Gene3D" id="1.10.287.70">
    <property type="match status" value="1"/>
</dbReference>
<feature type="domain" description="Ionotropic glutamate receptor C-terminal" evidence="20">
    <location>
        <begin position="414"/>
        <end position="786"/>
    </location>
</feature>
<feature type="binding site" evidence="15">
    <location>
        <position position="505"/>
    </location>
    <ligand>
        <name>L-glutamate</name>
        <dbReference type="ChEBI" id="CHEBI:29985"/>
    </ligand>
</feature>
<keyword evidence="17" id="KW-1015">Disulfide bond</keyword>
<dbReference type="FunFam" id="1.10.287.70:FF:000010">
    <property type="entry name" value="Putative glutamate receptor ionotropic kainate 1"/>
    <property type="match status" value="1"/>
</dbReference>
<dbReference type="CDD" id="cd06382">
    <property type="entry name" value="PBP1_iGluR_Kainate"/>
    <property type="match status" value="1"/>
</dbReference>
<protein>
    <recommendedName>
        <fullName evidence="23">Glutamate receptor ionotropic, kainate 2</fullName>
    </recommendedName>
</protein>
<keyword evidence="10" id="KW-0325">Glycoprotein</keyword>
<dbReference type="SMART" id="SM00918">
    <property type="entry name" value="Lig_chan-Glu_bd"/>
    <property type="match status" value="1"/>
</dbReference>
<keyword evidence="12" id="KW-1071">Ligand-gated ion channel</keyword>
<dbReference type="SUPFAM" id="SSF53850">
    <property type="entry name" value="Periplasmic binding protein-like II"/>
    <property type="match status" value="1"/>
</dbReference>
<keyword evidence="7" id="KW-0406">Ion transport</keyword>
<comment type="subcellular location">
    <subcellularLocation>
        <location evidence="14">Postsynaptic cell membrane</location>
        <topology evidence="14">Multi-pass membrane protein</topology>
    </subcellularLocation>
</comment>
<feature type="binding site" evidence="15">
    <location>
        <position position="723"/>
    </location>
    <ligand>
        <name>L-glutamate</name>
        <dbReference type="ChEBI" id="CHEBI:29985"/>
    </ligand>
</feature>
<keyword evidence="6" id="KW-0770">Synapse</keyword>
<organism evidence="22">
    <name type="scientific">Cuerna arida</name>
    <dbReference type="NCBI Taxonomy" id="1464854"/>
    <lineage>
        <taxon>Eukaryota</taxon>
        <taxon>Metazoa</taxon>
        <taxon>Ecdysozoa</taxon>
        <taxon>Arthropoda</taxon>
        <taxon>Hexapoda</taxon>
        <taxon>Insecta</taxon>
        <taxon>Pterygota</taxon>
        <taxon>Neoptera</taxon>
        <taxon>Paraneoptera</taxon>
        <taxon>Hemiptera</taxon>
        <taxon>Auchenorrhyncha</taxon>
        <taxon>Membracoidea</taxon>
        <taxon>Cicadellidae</taxon>
        <taxon>Cicadellinae</taxon>
        <taxon>Proconiini</taxon>
        <taxon>Cuerna</taxon>
    </lineage>
</organism>
<evidence type="ECO:0000256" key="1">
    <source>
        <dbReference type="ARBA" id="ARBA00008685"/>
    </source>
</evidence>
<feature type="binding site" evidence="15">
    <location>
        <position position="673"/>
    </location>
    <ligand>
        <name>L-glutamate</name>
        <dbReference type="ChEBI" id="CHEBI:29985"/>
    </ligand>
</feature>
<evidence type="ECO:0000256" key="11">
    <source>
        <dbReference type="ARBA" id="ARBA00023257"/>
    </source>
</evidence>
<dbReference type="FunFam" id="3.40.190.10:FF:000061">
    <property type="entry name" value="Glutamate receptor, ionotropic kainate"/>
    <property type="match status" value="1"/>
</dbReference>
<name>A0A1B6ELT0_9HEMI</name>
<gene>
    <name evidence="22" type="ORF">g.24220</name>
</gene>
<keyword evidence="13" id="KW-0407">Ion channel</keyword>
<evidence type="ECO:0000259" key="20">
    <source>
        <dbReference type="SMART" id="SM00079"/>
    </source>
</evidence>
<evidence type="ECO:0000256" key="3">
    <source>
        <dbReference type="ARBA" id="ARBA00022475"/>
    </source>
</evidence>
<dbReference type="InterPro" id="IPR028082">
    <property type="entry name" value="Peripla_BP_I"/>
</dbReference>
<keyword evidence="3" id="KW-1003">Cell membrane</keyword>
<dbReference type="InterPro" id="IPR015683">
    <property type="entry name" value="Ionotropic_Glu_rcpt"/>
</dbReference>
<evidence type="ECO:0000256" key="2">
    <source>
        <dbReference type="ARBA" id="ARBA00022448"/>
    </source>
</evidence>
<evidence type="ECO:0000256" key="7">
    <source>
        <dbReference type="ARBA" id="ARBA00023065"/>
    </source>
</evidence>
<dbReference type="AlphaFoldDB" id="A0A1B6ELT0"/>
<accession>A0A1B6ELT0</accession>
<dbReference type="PANTHER" id="PTHR18966">
    <property type="entry name" value="IONOTROPIC GLUTAMATE RECEPTOR"/>
    <property type="match status" value="1"/>
</dbReference>
<reference evidence="22" key="1">
    <citation type="submission" date="2015-11" db="EMBL/GenBank/DDBJ databases">
        <title>De novo transcriptome assembly of four potential Pierce s Disease insect vectors from Arizona vineyards.</title>
        <authorList>
            <person name="Tassone E.E."/>
        </authorList>
    </citation>
    <scope>NUCLEOTIDE SEQUENCE</scope>
</reference>
<dbReference type="EMBL" id="GECZ01030892">
    <property type="protein sequence ID" value="JAS38877.1"/>
    <property type="molecule type" value="Transcribed_RNA"/>
</dbReference>
<keyword evidence="8 19" id="KW-0472">Membrane</keyword>
<dbReference type="Pfam" id="PF10613">
    <property type="entry name" value="Lig_chan-Glu_bd"/>
    <property type="match status" value="1"/>
</dbReference>
<dbReference type="InterPro" id="IPR001828">
    <property type="entry name" value="ANF_lig-bd_rcpt"/>
</dbReference>
<dbReference type="Pfam" id="PF01094">
    <property type="entry name" value="ANF_receptor"/>
    <property type="match status" value="1"/>
</dbReference>
<dbReference type="Gene3D" id="3.40.190.10">
    <property type="entry name" value="Periplasmic binding protein-like II"/>
    <property type="match status" value="2"/>
</dbReference>
<feature type="binding site" evidence="15">
    <location>
        <position position="674"/>
    </location>
    <ligand>
        <name>L-glutamate</name>
        <dbReference type="ChEBI" id="CHEBI:29985"/>
    </ligand>
</feature>
<evidence type="ECO:0000256" key="4">
    <source>
        <dbReference type="ARBA" id="ARBA00022692"/>
    </source>
</evidence>
<dbReference type="InterPro" id="IPR001508">
    <property type="entry name" value="Iono_Glu_rcpt_met"/>
</dbReference>
<dbReference type="GO" id="GO:0045211">
    <property type="term" value="C:postsynaptic membrane"/>
    <property type="evidence" value="ECO:0007669"/>
    <property type="project" value="UniProtKB-SubCell"/>
</dbReference>
<dbReference type="SUPFAM" id="SSF53822">
    <property type="entry name" value="Periplasmic binding protein-like I"/>
    <property type="match status" value="1"/>
</dbReference>
<evidence type="ECO:0000256" key="17">
    <source>
        <dbReference type="PIRSR" id="PIRSR601508-3"/>
    </source>
</evidence>
<dbReference type="PRINTS" id="PR00177">
    <property type="entry name" value="NMDARECEPTOR"/>
</dbReference>
<dbReference type="GO" id="GO:0015276">
    <property type="term" value="F:ligand-gated monoatomic ion channel activity"/>
    <property type="evidence" value="ECO:0007669"/>
    <property type="project" value="InterPro"/>
</dbReference>
<dbReference type="Pfam" id="PF00060">
    <property type="entry name" value="Lig_chan"/>
    <property type="match status" value="1"/>
</dbReference>
<feature type="site" description="Interaction with the cone snail toxin Con-ikot-ikot" evidence="16">
    <location>
        <position position="679"/>
    </location>
</feature>
<evidence type="ECO:0000256" key="18">
    <source>
        <dbReference type="SAM" id="MobiDB-lite"/>
    </source>
</evidence>
<feature type="disulfide bond" evidence="17">
    <location>
        <begin position="735"/>
        <end position="793"/>
    </location>
</feature>
<evidence type="ECO:0000256" key="12">
    <source>
        <dbReference type="ARBA" id="ARBA00023286"/>
    </source>
</evidence>
<evidence type="ECO:0000256" key="10">
    <source>
        <dbReference type="ARBA" id="ARBA00023180"/>
    </source>
</evidence>
<evidence type="ECO:0000256" key="8">
    <source>
        <dbReference type="ARBA" id="ARBA00023136"/>
    </source>
</evidence>
<proteinExistence type="inferred from homology"/>
<evidence type="ECO:0000256" key="9">
    <source>
        <dbReference type="ARBA" id="ARBA00023170"/>
    </source>
</evidence>
<feature type="domain" description="Ionotropic glutamate receptor L-glutamate and glycine-binding" evidence="21">
    <location>
        <begin position="424"/>
        <end position="489"/>
    </location>
</feature>
<dbReference type="Gene3D" id="3.40.50.2300">
    <property type="match status" value="2"/>
</dbReference>
<feature type="transmembrane region" description="Helical" evidence="19">
    <location>
        <begin position="545"/>
        <end position="564"/>
    </location>
</feature>
<keyword evidence="5 19" id="KW-1133">Transmembrane helix</keyword>
<keyword evidence="4 19" id="KW-0812">Transmembrane</keyword>